<dbReference type="GO" id="GO:0016491">
    <property type="term" value="F:oxidoreductase activity"/>
    <property type="evidence" value="ECO:0007669"/>
    <property type="project" value="UniProtKB-KW"/>
</dbReference>
<dbReference type="InterPro" id="IPR036010">
    <property type="entry name" value="2Fe-2S_ferredoxin-like_sf"/>
</dbReference>
<dbReference type="SUPFAM" id="SSF56176">
    <property type="entry name" value="FAD-binding/transporter-associated domain-like"/>
    <property type="match status" value="1"/>
</dbReference>
<dbReference type="EMBL" id="SRLD01000022">
    <property type="protein sequence ID" value="TGE15579.1"/>
    <property type="molecule type" value="Genomic_DNA"/>
</dbReference>
<keyword evidence="2" id="KW-0479">Metal-binding</keyword>
<dbReference type="CDD" id="cd00207">
    <property type="entry name" value="fer2"/>
    <property type="match status" value="1"/>
</dbReference>
<dbReference type="InterPro" id="IPR016166">
    <property type="entry name" value="FAD-bd_PCMH"/>
</dbReference>
<evidence type="ECO:0000259" key="6">
    <source>
        <dbReference type="PROSITE" id="PS51085"/>
    </source>
</evidence>
<sequence length="478" mass="51639">MLHFYLNNQRIRTDQPAGSTLLDFVRYHQHLKGTKIGCREGDCGACTVLVGELQPDNTVQYQSMTSCLTPLGNAHGKHIVTVEGINAAAGTLTPVQQAIVQEGGSQCGFCTVGFVMSLTGHSLSTQPATSQTGLAAIDGNICRCTGYKSLERATEALTQQLAGRDTEQPLSWLAERQFVPAYFQQIPAQLQALRAEQESQPATNGHSTEAAQVLGGGTDLLVQRPEHLREVPVQLVYDRPGLRGIRQQADGRVVFGAATTAENLRASPLMQALFPHLPDYMKLISSTPIRNMGTVAGNFINASPIGDLTIFFLALNASVTVGVPGKGSRDILLSDLYSGYKTLTKAANEQVLEIHFAAPQAGDCFNFEKVSKRTHLDIASVNSAVWLRVADGFVREARISAGGVGPIPLYLARTSASLVGQEITPETVAAATAIAQSEISPISDVRGSVDYKRLLLRQLLFAHFLRLFPERLTFRELV</sequence>
<keyword evidence="9" id="KW-1185">Reference proteome</keyword>
<evidence type="ECO:0000256" key="2">
    <source>
        <dbReference type="ARBA" id="ARBA00022723"/>
    </source>
</evidence>
<dbReference type="PANTHER" id="PTHR45444:SF3">
    <property type="entry name" value="XANTHINE DEHYDROGENASE"/>
    <property type="match status" value="1"/>
</dbReference>
<dbReference type="Pfam" id="PF00941">
    <property type="entry name" value="FAD_binding_5"/>
    <property type="match status" value="1"/>
</dbReference>
<dbReference type="SUPFAM" id="SSF55447">
    <property type="entry name" value="CO dehydrogenase flavoprotein C-terminal domain-like"/>
    <property type="match status" value="1"/>
</dbReference>
<dbReference type="Gene3D" id="3.30.390.50">
    <property type="entry name" value="CO dehydrogenase flavoprotein, C-terminal domain"/>
    <property type="match status" value="1"/>
</dbReference>
<comment type="caution">
    <text evidence="8">The sequence shown here is derived from an EMBL/GenBank/DDBJ whole genome shotgun (WGS) entry which is preliminary data.</text>
</comment>
<dbReference type="GO" id="GO:0051537">
    <property type="term" value="F:2 iron, 2 sulfur cluster binding"/>
    <property type="evidence" value="ECO:0007669"/>
    <property type="project" value="InterPro"/>
</dbReference>
<keyword evidence="5" id="KW-0408">Iron</keyword>
<dbReference type="GO" id="GO:0005506">
    <property type="term" value="F:iron ion binding"/>
    <property type="evidence" value="ECO:0007669"/>
    <property type="project" value="InterPro"/>
</dbReference>
<evidence type="ECO:0000256" key="4">
    <source>
        <dbReference type="ARBA" id="ARBA00023002"/>
    </source>
</evidence>
<evidence type="ECO:0000313" key="8">
    <source>
        <dbReference type="EMBL" id="TGE15579.1"/>
    </source>
</evidence>
<feature type="domain" description="2Fe-2S ferredoxin-type" evidence="6">
    <location>
        <begin position="1"/>
        <end position="85"/>
    </location>
</feature>
<dbReference type="InterPro" id="IPR016208">
    <property type="entry name" value="Ald_Oxase/xanthine_DH-like"/>
</dbReference>
<dbReference type="InterPro" id="IPR006058">
    <property type="entry name" value="2Fe2S_fd_BS"/>
</dbReference>
<dbReference type="Proteomes" id="UP000297739">
    <property type="component" value="Unassembled WGS sequence"/>
</dbReference>
<dbReference type="Pfam" id="PF03450">
    <property type="entry name" value="CO_deh_flav_C"/>
    <property type="match status" value="1"/>
</dbReference>
<evidence type="ECO:0000256" key="1">
    <source>
        <dbReference type="ARBA" id="ARBA00022630"/>
    </source>
</evidence>
<dbReference type="InterPro" id="IPR005107">
    <property type="entry name" value="CO_DH_flav_C"/>
</dbReference>
<dbReference type="InterPro" id="IPR002346">
    <property type="entry name" value="Mopterin_DH_FAD-bd"/>
</dbReference>
<dbReference type="PANTHER" id="PTHR45444">
    <property type="entry name" value="XANTHINE DEHYDROGENASE"/>
    <property type="match status" value="1"/>
</dbReference>
<keyword evidence="1" id="KW-0285">Flavoprotein</keyword>
<dbReference type="SUPFAM" id="SSF54292">
    <property type="entry name" value="2Fe-2S ferredoxin-like"/>
    <property type="match status" value="1"/>
</dbReference>
<dbReference type="SMART" id="SM01092">
    <property type="entry name" value="CO_deh_flav_C"/>
    <property type="match status" value="1"/>
</dbReference>
<name>A0A4Z0PKK9_9BACT</name>
<dbReference type="PROSITE" id="PS51387">
    <property type="entry name" value="FAD_PCMH"/>
    <property type="match status" value="1"/>
</dbReference>
<dbReference type="PROSITE" id="PS51085">
    <property type="entry name" value="2FE2S_FER_2"/>
    <property type="match status" value="1"/>
</dbReference>
<organism evidence="8 9">
    <name type="scientific">Hymenobacter elongatus</name>
    <dbReference type="NCBI Taxonomy" id="877208"/>
    <lineage>
        <taxon>Bacteria</taxon>
        <taxon>Pseudomonadati</taxon>
        <taxon>Bacteroidota</taxon>
        <taxon>Cytophagia</taxon>
        <taxon>Cytophagales</taxon>
        <taxon>Hymenobacteraceae</taxon>
        <taxon>Hymenobacter</taxon>
    </lineage>
</organism>
<keyword evidence="4" id="KW-0560">Oxidoreductase</keyword>
<dbReference type="Pfam" id="PF01799">
    <property type="entry name" value="Fer2_2"/>
    <property type="match status" value="1"/>
</dbReference>
<dbReference type="InterPro" id="IPR012675">
    <property type="entry name" value="Beta-grasp_dom_sf"/>
</dbReference>
<evidence type="ECO:0000256" key="3">
    <source>
        <dbReference type="ARBA" id="ARBA00022827"/>
    </source>
</evidence>
<evidence type="ECO:0000259" key="7">
    <source>
        <dbReference type="PROSITE" id="PS51387"/>
    </source>
</evidence>
<dbReference type="PROSITE" id="PS00197">
    <property type="entry name" value="2FE2S_FER_1"/>
    <property type="match status" value="1"/>
</dbReference>
<dbReference type="Gene3D" id="3.10.20.30">
    <property type="match status" value="1"/>
</dbReference>
<keyword evidence="3" id="KW-0274">FAD</keyword>
<accession>A0A4Z0PKK9</accession>
<dbReference type="Gene3D" id="1.10.150.120">
    <property type="entry name" value="[2Fe-2S]-binding domain"/>
    <property type="match status" value="1"/>
</dbReference>
<dbReference type="InterPro" id="IPR036884">
    <property type="entry name" value="2Fe-2S-bd_dom_sf"/>
</dbReference>
<proteinExistence type="predicted"/>
<dbReference type="Gene3D" id="3.30.465.10">
    <property type="match status" value="1"/>
</dbReference>
<dbReference type="RefSeq" id="WP_135498111.1">
    <property type="nucleotide sequence ID" value="NZ_SRLD01000022.1"/>
</dbReference>
<dbReference type="Pfam" id="PF00111">
    <property type="entry name" value="Fer2"/>
    <property type="match status" value="1"/>
</dbReference>
<dbReference type="InterPro" id="IPR036318">
    <property type="entry name" value="FAD-bd_PCMH-like_sf"/>
</dbReference>
<reference evidence="8 9" key="1">
    <citation type="submission" date="2019-04" db="EMBL/GenBank/DDBJ databases">
        <authorList>
            <person name="Feng G."/>
            <person name="Zhang J."/>
            <person name="Zhu H."/>
        </authorList>
    </citation>
    <scope>NUCLEOTIDE SEQUENCE [LARGE SCALE GENOMIC DNA]</scope>
    <source>
        <strain evidence="8 9">JCM 17223</strain>
    </source>
</reference>
<dbReference type="AlphaFoldDB" id="A0A4Z0PKK9"/>
<dbReference type="OrthoDB" id="9796880at2"/>
<protein>
    <submittedName>
        <fullName evidence="8">2Fe-2S iron-sulfur cluster binding domain-containing protein</fullName>
    </submittedName>
</protein>
<dbReference type="InterPro" id="IPR002888">
    <property type="entry name" value="2Fe-2S-bd"/>
</dbReference>
<dbReference type="InterPro" id="IPR036683">
    <property type="entry name" value="CO_DH_flav_C_dom_sf"/>
</dbReference>
<dbReference type="InterPro" id="IPR001041">
    <property type="entry name" value="2Fe-2S_ferredoxin-type"/>
</dbReference>
<dbReference type="GO" id="GO:0071949">
    <property type="term" value="F:FAD binding"/>
    <property type="evidence" value="ECO:0007669"/>
    <property type="project" value="InterPro"/>
</dbReference>
<gene>
    <name evidence="8" type="ORF">E5J99_12325</name>
</gene>
<feature type="domain" description="FAD-binding PCMH-type" evidence="7">
    <location>
        <begin position="165"/>
        <end position="361"/>
    </location>
</feature>
<dbReference type="SUPFAM" id="SSF47741">
    <property type="entry name" value="CO dehydrogenase ISP C-domain like"/>
    <property type="match status" value="1"/>
</dbReference>
<dbReference type="InterPro" id="IPR016169">
    <property type="entry name" value="FAD-bd_PCMH_sub2"/>
</dbReference>
<evidence type="ECO:0000313" key="9">
    <source>
        <dbReference type="Proteomes" id="UP000297739"/>
    </source>
</evidence>
<evidence type="ECO:0000256" key="5">
    <source>
        <dbReference type="ARBA" id="ARBA00023004"/>
    </source>
</evidence>